<organism evidence="3 4">
    <name type="scientific">Cochliobolus sativus</name>
    <name type="common">Common root rot and spot blotch fungus</name>
    <name type="synonym">Bipolaris sorokiniana</name>
    <dbReference type="NCBI Taxonomy" id="45130"/>
    <lineage>
        <taxon>Eukaryota</taxon>
        <taxon>Fungi</taxon>
        <taxon>Dikarya</taxon>
        <taxon>Ascomycota</taxon>
        <taxon>Pezizomycotina</taxon>
        <taxon>Dothideomycetes</taxon>
        <taxon>Pleosporomycetidae</taxon>
        <taxon>Pleosporales</taxon>
        <taxon>Pleosporineae</taxon>
        <taxon>Pleosporaceae</taxon>
        <taxon>Bipolaris</taxon>
    </lineage>
</organism>
<feature type="region of interest" description="Disordered" evidence="1">
    <location>
        <begin position="1"/>
        <end position="50"/>
    </location>
</feature>
<dbReference type="AlphaFoldDB" id="A0A8H5ZCU4"/>
<proteinExistence type="predicted"/>
<feature type="compositionally biased region" description="Polar residues" evidence="1">
    <location>
        <begin position="36"/>
        <end position="45"/>
    </location>
</feature>
<dbReference type="InterPro" id="IPR046536">
    <property type="entry name" value="DUF6601"/>
</dbReference>
<dbReference type="PANTHER" id="PTHR34414">
    <property type="entry name" value="HET DOMAIN-CONTAINING PROTEIN-RELATED"/>
    <property type="match status" value="1"/>
</dbReference>
<accession>A0A8H5ZCU4</accession>
<evidence type="ECO:0000313" key="3">
    <source>
        <dbReference type="EMBL" id="KAF5846942.1"/>
    </source>
</evidence>
<feature type="transmembrane region" description="Helical" evidence="2">
    <location>
        <begin position="304"/>
        <end position="330"/>
    </location>
</feature>
<dbReference type="EMBL" id="WNKQ01000014">
    <property type="protein sequence ID" value="KAF5846942.1"/>
    <property type="molecule type" value="Genomic_DNA"/>
</dbReference>
<comment type="caution">
    <text evidence="3">The sequence shown here is derived from an EMBL/GenBank/DDBJ whole genome shotgun (WGS) entry which is preliminary data.</text>
</comment>
<evidence type="ECO:0000256" key="1">
    <source>
        <dbReference type="SAM" id="MobiDB-lite"/>
    </source>
</evidence>
<reference evidence="3" key="1">
    <citation type="submission" date="2019-11" db="EMBL/GenBank/DDBJ databases">
        <title>Bipolaris sorokiniana Genome sequencing.</title>
        <authorList>
            <person name="Wang H."/>
        </authorList>
    </citation>
    <scope>NUCLEOTIDE SEQUENCE</scope>
</reference>
<protein>
    <submittedName>
        <fullName evidence="3">Uncharacterized protein</fullName>
    </submittedName>
</protein>
<evidence type="ECO:0000256" key="2">
    <source>
        <dbReference type="SAM" id="Phobius"/>
    </source>
</evidence>
<dbReference type="Proteomes" id="UP000624244">
    <property type="component" value="Unassembled WGS sequence"/>
</dbReference>
<keyword evidence="2" id="KW-0812">Transmembrane</keyword>
<feature type="transmembrane region" description="Helical" evidence="2">
    <location>
        <begin position="265"/>
        <end position="284"/>
    </location>
</feature>
<evidence type="ECO:0000313" key="4">
    <source>
        <dbReference type="Proteomes" id="UP000624244"/>
    </source>
</evidence>
<gene>
    <name evidence="3" type="ORF">GGP41_003226</name>
</gene>
<name>A0A8H5ZCU4_COCSA</name>
<dbReference type="PANTHER" id="PTHR34414:SF1">
    <property type="entry name" value="SUBTILISIN-LIKE SERINE PROTEASE"/>
    <property type="match status" value="1"/>
</dbReference>
<dbReference type="Pfam" id="PF20246">
    <property type="entry name" value="DUF6601"/>
    <property type="match status" value="1"/>
</dbReference>
<keyword evidence="2" id="KW-1133">Transmembrane helix</keyword>
<keyword evidence="2" id="KW-0472">Membrane</keyword>
<sequence>MNGQNTKQACSSTMQSARANICSRSRESKELKPPISETNPSTNVAPDSGGPKEIHFVTTFRHIEASQSNEGPSSALALELKTPRLNNIHRHLWLAGRPTAARPLHRQKLLGRTILITEDPNEHLVWFEDQVFIKPLPDFLLDWQSWNNDLCLDRELHEAASGFLLSYAWLVRHKSDLEIAKEAGLLSKDIAWSGWVEFIDTFLNNIDCQTLSDVDQRYKYGELRLSRLNSIYRLLPPKYSFRNLIGGYQSRSKWYQAFFDRHFKWMLAVFAILSVVLSALQVGLATTTLQGNEPFQSASYGFTITSLVAVVASVAVVFLVWLGLFCYYLLATWLTDRAVNRSRSEVRSA</sequence>
<feature type="compositionally biased region" description="Polar residues" evidence="1">
    <location>
        <begin position="1"/>
        <end position="18"/>
    </location>
</feature>